<dbReference type="InterPro" id="IPR037458">
    <property type="entry name" value="L-MDH/L-LDH_FMN-bd"/>
</dbReference>
<evidence type="ECO:0000256" key="2">
    <source>
        <dbReference type="ARBA" id="ARBA00001970"/>
    </source>
</evidence>
<evidence type="ECO:0000256" key="9">
    <source>
        <dbReference type="ARBA" id="ARBA00023002"/>
    </source>
</evidence>
<dbReference type="InterPro" id="IPR036400">
    <property type="entry name" value="Cyt_B5-like_heme/steroid_sf"/>
</dbReference>
<evidence type="ECO:0000256" key="4">
    <source>
        <dbReference type="ARBA" id="ARBA00011881"/>
    </source>
</evidence>
<dbReference type="STRING" id="1522189.A0A316VTY3"/>
<dbReference type="RefSeq" id="XP_025368132.1">
    <property type="nucleotide sequence ID" value="XM_025512546.1"/>
</dbReference>
<comment type="similarity">
    <text evidence="14">In the N-terminal section; belongs to the cytochrome b5 family.</text>
</comment>
<comment type="subunit">
    <text evidence="4">Homotetramer.</text>
</comment>
<dbReference type="FunFam" id="3.20.20.70:FF:000062">
    <property type="entry name" value="Cytochrome b2, mitochondrial, putative"/>
    <property type="match status" value="1"/>
</dbReference>
<name>A0A316VTY3_9BASI</name>
<dbReference type="SUPFAM" id="SSF51395">
    <property type="entry name" value="FMN-linked oxidoreductases"/>
    <property type="match status" value="1"/>
</dbReference>
<evidence type="ECO:0000256" key="13">
    <source>
        <dbReference type="ARBA" id="ARBA00061137"/>
    </source>
</evidence>
<evidence type="ECO:0000256" key="7">
    <source>
        <dbReference type="ARBA" id="ARBA00022643"/>
    </source>
</evidence>
<dbReference type="EC" id="1.1.2.3" evidence="15"/>
<evidence type="ECO:0000259" key="19">
    <source>
        <dbReference type="PROSITE" id="PS51349"/>
    </source>
</evidence>
<keyword evidence="8" id="KW-0479">Metal-binding</keyword>
<dbReference type="Pfam" id="PF00173">
    <property type="entry name" value="Cyt-b5"/>
    <property type="match status" value="1"/>
</dbReference>
<accession>A0A316VTY3</accession>
<evidence type="ECO:0000313" key="20">
    <source>
        <dbReference type="EMBL" id="PWN40972.1"/>
    </source>
</evidence>
<gene>
    <name evidence="20" type="ORF">IE81DRAFT_315904</name>
</gene>
<dbReference type="EMBL" id="KZ819402">
    <property type="protein sequence ID" value="PWN40972.1"/>
    <property type="molecule type" value="Genomic_DNA"/>
</dbReference>
<dbReference type="OrthoDB" id="1925334at2759"/>
<evidence type="ECO:0000256" key="10">
    <source>
        <dbReference type="ARBA" id="ARBA00023004"/>
    </source>
</evidence>
<dbReference type="AlphaFoldDB" id="A0A316VTY3"/>
<comment type="cofactor">
    <cofactor evidence="2">
        <name>heme b</name>
        <dbReference type="ChEBI" id="CHEBI:60344"/>
    </cofactor>
</comment>
<dbReference type="SMART" id="SM01117">
    <property type="entry name" value="Cyt-b5"/>
    <property type="match status" value="1"/>
</dbReference>
<dbReference type="PANTHER" id="PTHR10578:SF101">
    <property type="entry name" value="L-LACTATE DEHYDROGENASE (CYTOCHROME B2)"/>
    <property type="match status" value="1"/>
</dbReference>
<dbReference type="GO" id="GO:0046872">
    <property type="term" value="F:metal ion binding"/>
    <property type="evidence" value="ECO:0007669"/>
    <property type="project" value="UniProtKB-KW"/>
</dbReference>
<proteinExistence type="inferred from homology"/>
<evidence type="ECO:0000259" key="18">
    <source>
        <dbReference type="PROSITE" id="PS50255"/>
    </source>
</evidence>
<feature type="region of interest" description="Disordered" evidence="17">
    <location>
        <begin position="271"/>
        <end position="305"/>
    </location>
</feature>
<comment type="similarity">
    <text evidence="13">In the C-terminal section; belongs to the FMN-dependent alpha-hydroxy acid dehydrogenase family.</text>
</comment>
<dbReference type="InterPro" id="IPR000262">
    <property type="entry name" value="FMN-dep_DH"/>
</dbReference>
<keyword evidence="11" id="KW-0496">Mitochondrion</keyword>
<dbReference type="PANTHER" id="PTHR10578">
    <property type="entry name" value="S -2-HYDROXY-ACID OXIDASE-RELATED"/>
    <property type="match status" value="1"/>
</dbReference>
<keyword evidence="9" id="KW-0560">Oxidoreductase</keyword>
<dbReference type="CDD" id="cd02922">
    <property type="entry name" value="FCB2_FMN"/>
    <property type="match status" value="1"/>
</dbReference>
<keyword evidence="6" id="KW-0285">Flavoprotein</keyword>
<evidence type="ECO:0000256" key="15">
    <source>
        <dbReference type="ARBA" id="ARBA00066458"/>
    </source>
</evidence>
<dbReference type="Gene3D" id="3.20.20.70">
    <property type="entry name" value="Aldolase class I"/>
    <property type="match status" value="1"/>
</dbReference>
<dbReference type="GO" id="GO:0005758">
    <property type="term" value="C:mitochondrial intermembrane space"/>
    <property type="evidence" value="ECO:0007669"/>
    <property type="project" value="UniProtKB-SubCell"/>
</dbReference>
<dbReference type="GeneID" id="37034416"/>
<dbReference type="PRINTS" id="PR00363">
    <property type="entry name" value="CYTOCHROMEB5"/>
</dbReference>
<keyword evidence="21" id="KW-1185">Reference proteome</keyword>
<organism evidence="20 21">
    <name type="scientific">Ceraceosorus guamensis</name>
    <dbReference type="NCBI Taxonomy" id="1522189"/>
    <lineage>
        <taxon>Eukaryota</taxon>
        <taxon>Fungi</taxon>
        <taxon>Dikarya</taxon>
        <taxon>Basidiomycota</taxon>
        <taxon>Ustilaginomycotina</taxon>
        <taxon>Exobasidiomycetes</taxon>
        <taxon>Ceraceosorales</taxon>
        <taxon>Ceraceosoraceae</taxon>
        <taxon>Ceraceosorus</taxon>
    </lineage>
</organism>
<dbReference type="GO" id="GO:0004460">
    <property type="term" value="F:L-lactate dehydrogenase (cytochrome) activity"/>
    <property type="evidence" value="ECO:0007669"/>
    <property type="project" value="UniProtKB-EC"/>
</dbReference>
<dbReference type="PROSITE" id="PS51349">
    <property type="entry name" value="FMN_HYDROXY_ACID_DH_2"/>
    <property type="match status" value="1"/>
</dbReference>
<dbReference type="PROSITE" id="PS50255">
    <property type="entry name" value="CYTOCHROME_B5_2"/>
    <property type="match status" value="1"/>
</dbReference>
<dbReference type="InterPro" id="IPR001199">
    <property type="entry name" value="Cyt_B5-like_heme/steroid-bd"/>
</dbReference>
<dbReference type="InParanoid" id="A0A316VTY3"/>
<feature type="domain" description="FMN hydroxy acid dehydrogenase" evidence="19">
    <location>
        <begin position="313"/>
        <end position="674"/>
    </location>
</feature>
<evidence type="ECO:0000256" key="1">
    <source>
        <dbReference type="ARBA" id="ARBA00001917"/>
    </source>
</evidence>
<dbReference type="Gene3D" id="3.10.120.10">
    <property type="entry name" value="Cytochrome b5-like heme/steroid binding domain"/>
    <property type="match status" value="1"/>
</dbReference>
<sequence>MIRLRLLLQSNVRLWFASHDASIRHPSHNREETLWSDSRARAFKFVIAMPTSPLSSGAGAGVGRRTTARMMFQMSHPACTSWPPRLLPRLLRSPSFSTQTSCSKCQASPSKAGPTLPARTLATATLREPRVAAHHYASKRSFSSSAWRRSTTPSSISAQLDTRTAKLSLYLMAAALAGCCTLWMMGTGTVAADAGDDNLVKAERRSIASGKVVSVDDLIKHDGKHGKETWVAIDGNVYDVTNFLTQHPGGAHVIRKAAGKDATELYTPIHPPDAIKTLPDEAHVGSLSGDEQAPKASDSDAQAPRKLAADELPVVGSVLNLDEFESIARRHLSQQAWAYYSSAGDDEVSAHNNRAAYNRIMFRPRILRHVGEVDASTKKLFGGGTKDHLPFYISPAALAKLGHPDGELNLTRAAGLGNVVQGISANASCGLDDMLDARADGQAVVYQLYVNRDRSASEKILTSCEERGVKAVMLTVDAAVMGKRERDMRAKGEVVDVGGDTGRDEKAQGVAAAISGYIDPNLDWSIVSWYTKSCSLPLYIKGIQSVADARLAASTPGVSGIILSNHGGRSLDYSPAPIDVLIELREHHPETFDKLEIYIDGGIRRGTDVLKALALGATGVGLGRPFLYAQSGYGQEGAIRAIDILRDEIERGMRLLGVTSLDQLGPEYVDILPRMPPPLYAQPREPQDAF</sequence>
<dbReference type="InterPro" id="IPR013785">
    <property type="entry name" value="Aldolase_TIM"/>
</dbReference>
<comment type="subcellular location">
    <subcellularLocation>
        <location evidence="3">Mitochondrion intermembrane space</location>
    </subcellularLocation>
</comment>
<evidence type="ECO:0000256" key="6">
    <source>
        <dbReference type="ARBA" id="ARBA00022630"/>
    </source>
</evidence>
<dbReference type="GO" id="GO:0006089">
    <property type="term" value="P:lactate metabolic process"/>
    <property type="evidence" value="ECO:0007669"/>
    <property type="project" value="TreeGrafter"/>
</dbReference>
<evidence type="ECO:0000313" key="21">
    <source>
        <dbReference type="Proteomes" id="UP000245783"/>
    </source>
</evidence>
<evidence type="ECO:0000256" key="3">
    <source>
        <dbReference type="ARBA" id="ARBA00004569"/>
    </source>
</evidence>
<comment type="cofactor">
    <cofactor evidence="1">
        <name>FMN</name>
        <dbReference type="ChEBI" id="CHEBI:58210"/>
    </cofactor>
</comment>
<evidence type="ECO:0000256" key="17">
    <source>
        <dbReference type="SAM" id="MobiDB-lite"/>
    </source>
</evidence>
<dbReference type="InterPro" id="IPR037396">
    <property type="entry name" value="FMN_HAD"/>
</dbReference>
<keyword evidence="5" id="KW-0349">Heme</keyword>
<reference evidence="20 21" key="1">
    <citation type="journal article" date="2018" name="Mol. Biol. Evol.">
        <title>Broad Genomic Sampling Reveals a Smut Pathogenic Ancestry of the Fungal Clade Ustilaginomycotina.</title>
        <authorList>
            <person name="Kijpornyongpan T."/>
            <person name="Mondo S.J."/>
            <person name="Barry K."/>
            <person name="Sandor L."/>
            <person name="Lee J."/>
            <person name="Lipzen A."/>
            <person name="Pangilinan J."/>
            <person name="LaButti K."/>
            <person name="Hainaut M."/>
            <person name="Henrissat B."/>
            <person name="Grigoriev I.V."/>
            <person name="Spatafora J.W."/>
            <person name="Aime M.C."/>
        </authorList>
    </citation>
    <scope>NUCLEOTIDE SEQUENCE [LARGE SCALE GENOMIC DNA]</scope>
    <source>
        <strain evidence="20 21">MCA 4658</strain>
    </source>
</reference>
<keyword evidence="10" id="KW-0408">Iron</keyword>
<dbReference type="Proteomes" id="UP000245783">
    <property type="component" value="Unassembled WGS sequence"/>
</dbReference>
<dbReference type="Pfam" id="PF01070">
    <property type="entry name" value="FMN_dh"/>
    <property type="match status" value="1"/>
</dbReference>
<evidence type="ECO:0000256" key="14">
    <source>
        <dbReference type="ARBA" id="ARBA00061589"/>
    </source>
</evidence>
<evidence type="ECO:0000256" key="12">
    <source>
        <dbReference type="ARBA" id="ARBA00052399"/>
    </source>
</evidence>
<dbReference type="SUPFAM" id="SSF55856">
    <property type="entry name" value="Cytochrome b5-like heme/steroid binding domain"/>
    <property type="match status" value="1"/>
</dbReference>
<evidence type="ECO:0000256" key="8">
    <source>
        <dbReference type="ARBA" id="ARBA00022723"/>
    </source>
</evidence>
<evidence type="ECO:0000256" key="16">
    <source>
        <dbReference type="ARBA" id="ARBA00068515"/>
    </source>
</evidence>
<comment type="catalytic activity">
    <reaction evidence="12">
        <text>(S)-lactate + 2 Fe(III)-[cytochrome c] = 2 Fe(II)-[cytochrome c] + pyruvate + 2 H(+)</text>
        <dbReference type="Rhea" id="RHEA:19909"/>
        <dbReference type="Rhea" id="RHEA-COMP:10350"/>
        <dbReference type="Rhea" id="RHEA-COMP:14399"/>
        <dbReference type="ChEBI" id="CHEBI:15361"/>
        <dbReference type="ChEBI" id="CHEBI:15378"/>
        <dbReference type="ChEBI" id="CHEBI:16651"/>
        <dbReference type="ChEBI" id="CHEBI:29033"/>
        <dbReference type="ChEBI" id="CHEBI:29034"/>
        <dbReference type="EC" id="1.1.2.3"/>
    </reaction>
    <physiologicalReaction direction="left-to-right" evidence="12">
        <dbReference type="Rhea" id="RHEA:19910"/>
    </physiologicalReaction>
</comment>
<keyword evidence="7" id="KW-0288">FMN</keyword>
<evidence type="ECO:0000256" key="5">
    <source>
        <dbReference type="ARBA" id="ARBA00022617"/>
    </source>
</evidence>
<protein>
    <recommendedName>
        <fullName evidence="16">L-lactate dehydrogenase (cytochrome)</fullName>
        <ecNumber evidence="15">1.1.2.3</ecNumber>
    </recommendedName>
</protein>
<evidence type="ECO:0000256" key="11">
    <source>
        <dbReference type="ARBA" id="ARBA00023128"/>
    </source>
</evidence>
<feature type="domain" description="Cytochrome b5 heme-binding" evidence="18">
    <location>
        <begin position="210"/>
        <end position="288"/>
    </location>
</feature>